<proteinExistence type="predicted"/>
<dbReference type="HOGENOM" id="CLU_085940_2_0_11"/>
<dbReference type="Proteomes" id="UP000215374">
    <property type="component" value="Chromosome 1"/>
</dbReference>
<dbReference type="InterPro" id="IPR025449">
    <property type="entry name" value="JetB"/>
</dbReference>
<protein>
    <recommendedName>
        <fullName evidence="5">DUF4194 domain-containing protein</fullName>
    </recommendedName>
</protein>
<dbReference type="eggNOG" id="ENOG502Z8JM">
    <property type="taxonomic scope" value="Bacteria"/>
</dbReference>
<evidence type="ECO:0000313" key="1">
    <source>
        <dbReference type="EMBL" id="AIJ33567.1"/>
    </source>
</evidence>
<dbReference type="EMBL" id="CP009211">
    <property type="protein sequence ID" value="AIJ33567.1"/>
    <property type="molecule type" value="Genomic_DNA"/>
</dbReference>
<evidence type="ECO:0000313" key="3">
    <source>
        <dbReference type="Proteomes" id="UP000028780"/>
    </source>
</evidence>
<evidence type="ECO:0000313" key="4">
    <source>
        <dbReference type="Proteomes" id="UP000215374"/>
    </source>
</evidence>
<dbReference type="OrthoDB" id="3725402at2"/>
<dbReference type="AlphaFoldDB" id="A0A076NRN7"/>
<dbReference type="STRING" id="156978.CIMIT_06370"/>
<reference evidence="1 3" key="1">
    <citation type="submission" date="2014-08" db="EMBL/GenBank/DDBJ databases">
        <title>Complete genome sequence of Corynebacterium imitans DSM 44264, isolated from a five-month-old boy with suspected pharyngeal diphtheria.</title>
        <authorList>
            <person name="Mollmann S."/>
            <person name="Albersmeier A."/>
            <person name="Ruckert C."/>
            <person name="Tauch A."/>
        </authorList>
    </citation>
    <scope>NUCLEOTIDE SEQUENCE [LARGE SCALE GENOMIC DNA]</scope>
    <source>
        <strain evidence="1 3">DSM 44264</strain>
    </source>
</reference>
<evidence type="ECO:0008006" key="5">
    <source>
        <dbReference type="Google" id="ProtNLM"/>
    </source>
</evidence>
<dbReference type="Pfam" id="PF13835">
    <property type="entry name" value="DUF4194"/>
    <property type="match status" value="1"/>
</dbReference>
<dbReference type="KEGG" id="cii:CIMIT_06370"/>
<sequence>MTNHDTHADIKGLWEGDRGGLSYDSRRALVALLKGPMIVAHEMQHIWAAIISDEQTLRSRLNDVFLELVLDEDAGIAFTRPANNGEDLTTPEGRTHTMPSVLRTRTLSHVDTLVALHLRQELSLATPGDRVVISYEELREHIRMYRPDGERNETKMDKRFDAAFNRMVEYSLLTPTETDDRFEVSPALRSIFDTATVEGIKAEYDARFKATETGDDNADE</sequence>
<organism evidence="1 3">
    <name type="scientific">Corynebacterium imitans</name>
    <dbReference type="NCBI Taxonomy" id="156978"/>
    <lineage>
        <taxon>Bacteria</taxon>
        <taxon>Bacillati</taxon>
        <taxon>Actinomycetota</taxon>
        <taxon>Actinomycetes</taxon>
        <taxon>Mycobacteriales</taxon>
        <taxon>Corynebacteriaceae</taxon>
        <taxon>Corynebacterium</taxon>
    </lineage>
</organism>
<dbReference type="RefSeq" id="WP_038590607.1">
    <property type="nucleotide sequence ID" value="NZ_CP009211.1"/>
</dbReference>
<name>A0A076NRN7_9CORY</name>
<evidence type="ECO:0000313" key="2">
    <source>
        <dbReference type="EMBL" id="SNV72334.1"/>
    </source>
</evidence>
<dbReference type="EMBL" id="LT906467">
    <property type="protein sequence ID" value="SNV72334.1"/>
    <property type="molecule type" value="Genomic_DNA"/>
</dbReference>
<reference evidence="2 4" key="2">
    <citation type="submission" date="2017-06" db="EMBL/GenBank/DDBJ databases">
        <authorList>
            <consortium name="Pathogen Informatics"/>
        </authorList>
    </citation>
    <scope>NUCLEOTIDE SEQUENCE [LARGE SCALE GENOMIC DNA]</scope>
    <source>
        <strain evidence="2 4">NCTC13015</strain>
    </source>
</reference>
<keyword evidence="3" id="KW-1185">Reference proteome</keyword>
<accession>A0A076NRN7</accession>
<gene>
    <name evidence="1" type="ORF">CIMIT_06370</name>
    <name evidence="2" type="ORF">SAMEA4535761_01334</name>
</gene>
<dbReference type="Proteomes" id="UP000028780">
    <property type="component" value="Chromosome"/>
</dbReference>